<dbReference type="InterPro" id="IPR000835">
    <property type="entry name" value="HTH_MarR-typ"/>
</dbReference>
<dbReference type="GO" id="GO:0003677">
    <property type="term" value="F:DNA binding"/>
    <property type="evidence" value="ECO:0007669"/>
    <property type="project" value="UniProtKB-KW"/>
</dbReference>
<dbReference type="GO" id="GO:0006950">
    <property type="term" value="P:response to stress"/>
    <property type="evidence" value="ECO:0007669"/>
    <property type="project" value="TreeGrafter"/>
</dbReference>
<accession>A0A5J6Z9A5</accession>
<dbReference type="KEGG" id="cuo:CUROG_04490"/>
<dbReference type="CDD" id="cd00090">
    <property type="entry name" value="HTH_ARSR"/>
    <property type="match status" value="1"/>
</dbReference>
<dbReference type="SMART" id="SM00347">
    <property type="entry name" value="HTH_MARR"/>
    <property type="match status" value="1"/>
</dbReference>
<gene>
    <name evidence="5" type="ORF">CUROG_04490</name>
</gene>
<evidence type="ECO:0000256" key="1">
    <source>
        <dbReference type="ARBA" id="ARBA00023015"/>
    </source>
</evidence>
<proteinExistence type="predicted"/>
<reference evidence="6" key="1">
    <citation type="submission" date="2019-10" db="EMBL/GenBank/DDBJ databases">
        <title>Complete genome sequence of Corynebacterium urogenitalis DSM 108747, isolated from the genital tract of a cow.</title>
        <authorList>
            <person name="Ruckert C."/>
            <person name="Ballas P."/>
            <person name="Wagener K."/>
            <person name="Drillich M."/>
            <person name="Kaempfer P."/>
            <person name="Busse H.-J."/>
            <person name="Ehling-Schulz M."/>
        </authorList>
    </citation>
    <scope>NUCLEOTIDE SEQUENCE [LARGE SCALE GENOMIC DNA]</scope>
    <source>
        <strain evidence="6">LMM 1652</strain>
    </source>
</reference>
<dbReference type="Proteomes" id="UP000326711">
    <property type="component" value="Chromosome"/>
</dbReference>
<keyword evidence="2" id="KW-0238">DNA-binding</keyword>
<dbReference type="Gene3D" id="1.10.10.10">
    <property type="entry name" value="Winged helix-like DNA-binding domain superfamily/Winged helix DNA-binding domain"/>
    <property type="match status" value="1"/>
</dbReference>
<evidence type="ECO:0000256" key="3">
    <source>
        <dbReference type="ARBA" id="ARBA00023163"/>
    </source>
</evidence>
<dbReference type="AlphaFoldDB" id="A0A5J6Z9A5"/>
<dbReference type="PANTHER" id="PTHR33164:SF57">
    <property type="entry name" value="MARR-FAMILY TRANSCRIPTIONAL REGULATOR"/>
    <property type="match status" value="1"/>
</dbReference>
<dbReference type="PANTHER" id="PTHR33164">
    <property type="entry name" value="TRANSCRIPTIONAL REGULATOR, MARR FAMILY"/>
    <property type="match status" value="1"/>
</dbReference>
<dbReference type="PRINTS" id="PR00598">
    <property type="entry name" value="HTHMARR"/>
</dbReference>
<organism evidence="5 6">
    <name type="scientific">Corynebacterium urogenitale</name>
    <dbReference type="NCBI Taxonomy" id="2487892"/>
    <lineage>
        <taxon>Bacteria</taxon>
        <taxon>Bacillati</taxon>
        <taxon>Actinomycetota</taxon>
        <taxon>Actinomycetes</taxon>
        <taxon>Mycobacteriales</taxon>
        <taxon>Corynebacteriaceae</taxon>
        <taxon>Corynebacterium</taxon>
    </lineage>
</organism>
<dbReference type="Pfam" id="PF01047">
    <property type="entry name" value="MarR"/>
    <property type="match status" value="1"/>
</dbReference>
<keyword evidence="1" id="KW-0805">Transcription regulation</keyword>
<dbReference type="InterPro" id="IPR039422">
    <property type="entry name" value="MarR/SlyA-like"/>
</dbReference>
<keyword evidence="6" id="KW-1185">Reference proteome</keyword>
<evidence type="ECO:0000256" key="2">
    <source>
        <dbReference type="ARBA" id="ARBA00023125"/>
    </source>
</evidence>
<dbReference type="SUPFAM" id="SSF46785">
    <property type="entry name" value="Winged helix' DNA-binding domain"/>
    <property type="match status" value="1"/>
</dbReference>
<evidence type="ECO:0000313" key="6">
    <source>
        <dbReference type="Proteomes" id="UP000326711"/>
    </source>
</evidence>
<evidence type="ECO:0000313" key="5">
    <source>
        <dbReference type="EMBL" id="QFQ02273.1"/>
    </source>
</evidence>
<dbReference type="InterPro" id="IPR036388">
    <property type="entry name" value="WH-like_DNA-bd_sf"/>
</dbReference>
<dbReference type="InterPro" id="IPR011991">
    <property type="entry name" value="ArsR-like_HTH"/>
</dbReference>
<evidence type="ECO:0000259" key="4">
    <source>
        <dbReference type="PROSITE" id="PS50995"/>
    </source>
</evidence>
<sequence length="150" mass="17208">MDTQQMAHELLLELRLFIKNFRGARVTSSLGLTYNEASILSTIRDNPALSSNDLAAALQSDKSTISRQVSILEGKGLVEKRKREDNRRINEIVLTEQGRSLLAHSDELWGQRVARRLRGWEPQEIEDFLRLLRQYNHVPVEETDDRLPSG</sequence>
<protein>
    <submittedName>
        <fullName evidence="5">Transcriptional regulator SlyA</fullName>
    </submittedName>
</protein>
<dbReference type="RefSeq" id="WP_151902660.1">
    <property type="nucleotide sequence ID" value="NZ_CP045032.1"/>
</dbReference>
<dbReference type="PROSITE" id="PS50995">
    <property type="entry name" value="HTH_MARR_2"/>
    <property type="match status" value="1"/>
</dbReference>
<dbReference type="InterPro" id="IPR036390">
    <property type="entry name" value="WH_DNA-bd_sf"/>
</dbReference>
<dbReference type="OrthoDB" id="5148120at2"/>
<dbReference type="GO" id="GO:0003700">
    <property type="term" value="F:DNA-binding transcription factor activity"/>
    <property type="evidence" value="ECO:0007669"/>
    <property type="project" value="InterPro"/>
</dbReference>
<dbReference type="EMBL" id="CP045032">
    <property type="protein sequence ID" value="QFQ02273.1"/>
    <property type="molecule type" value="Genomic_DNA"/>
</dbReference>
<feature type="domain" description="HTH marR-type" evidence="4">
    <location>
        <begin position="7"/>
        <end position="137"/>
    </location>
</feature>
<keyword evidence="3" id="KW-0804">Transcription</keyword>
<dbReference type="InterPro" id="IPR023187">
    <property type="entry name" value="Tscrpt_reg_MarR-type_CS"/>
</dbReference>
<name>A0A5J6Z9A5_9CORY</name>
<dbReference type="PROSITE" id="PS01117">
    <property type="entry name" value="HTH_MARR_1"/>
    <property type="match status" value="1"/>
</dbReference>